<evidence type="ECO:0000313" key="2">
    <source>
        <dbReference type="Proteomes" id="UP001152888"/>
    </source>
</evidence>
<protein>
    <submittedName>
        <fullName evidence="1">Uncharacterized protein</fullName>
    </submittedName>
</protein>
<keyword evidence="2" id="KW-1185">Reference proteome</keyword>
<dbReference type="Proteomes" id="UP001152888">
    <property type="component" value="Unassembled WGS sequence"/>
</dbReference>
<dbReference type="OrthoDB" id="6609348at2759"/>
<proteinExistence type="predicted"/>
<gene>
    <name evidence="1" type="ORF">ACAOBT_LOCUS34274</name>
</gene>
<dbReference type="EMBL" id="CAKOFQ010008532">
    <property type="protein sequence ID" value="CAH2014664.1"/>
    <property type="molecule type" value="Genomic_DNA"/>
</dbReference>
<comment type="caution">
    <text evidence="1">The sequence shown here is derived from an EMBL/GenBank/DDBJ whole genome shotgun (WGS) entry which is preliminary data.</text>
</comment>
<organism evidence="1 2">
    <name type="scientific">Acanthoscelides obtectus</name>
    <name type="common">Bean weevil</name>
    <name type="synonym">Bruchus obtectus</name>
    <dbReference type="NCBI Taxonomy" id="200917"/>
    <lineage>
        <taxon>Eukaryota</taxon>
        <taxon>Metazoa</taxon>
        <taxon>Ecdysozoa</taxon>
        <taxon>Arthropoda</taxon>
        <taxon>Hexapoda</taxon>
        <taxon>Insecta</taxon>
        <taxon>Pterygota</taxon>
        <taxon>Neoptera</taxon>
        <taxon>Endopterygota</taxon>
        <taxon>Coleoptera</taxon>
        <taxon>Polyphaga</taxon>
        <taxon>Cucujiformia</taxon>
        <taxon>Chrysomeloidea</taxon>
        <taxon>Chrysomelidae</taxon>
        <taxon>Bruchinae</taxon>
        <taxon>Bruchini</taxon>
        <taxon>Acanthoscelides</taxon>
    </lineage>
</organism>
<evidence type="ECO:0000313" key="1">
    <source>
        <dbReference type="EMBL" id="CAH2014664.1"/>
    </source>
</evidence>
<dbReference type="AlphaFoldDB" id="A0A9P0MLV2"/>
<name>A0A9P0MLV2_ACAOB</name>
<reference evidence="1" key="1">
    <citation type="submission" date="2022-03" db="EMBL/GenBank/DDBJ databases">
        <authorList>
            <person name="Sayadi A."/>
        </authorList>
    </citation>
    <scope>NUCLEOTIDE SEQUENCE</scope>
</reference>
<sequence length="66" mass="7665">MGTDDEGDIDFVLFSDIEDDLEDPRFKNENYLSLYVRYILCSLGNNTTIFRRSIYGTLQAFKSNSQ</sequence>
<accession>A0A9P0MLV2</accession>